<keyword evidence="3 7" id="KW-0479">Metal-binding</keyword>
<gene>
    <name evidence="8" type="primary">hisN</name>
    <name evidence="8" type="ORF">FF011L_40350</name>
</gene>
<proteinExistence type="inferred from homology"/>
<evidence type="ECO:0000313" key="8">
    <source>
        <dbReference type="EMBL" id="QDS95242.1"/>
    </source>
</evidence>
<dbReference type="InterPro" id="IPR011809">
    <property type="entry name" value="His_9_proposed"/>
</dbReference>
<dbReference type="PRINTS" id="PR00377">
    <property type="entry name" value="IMPHPHTASES"/>
</dbReference>
<name>A0A517MK25_9BACT</name>
<keyword evidence="9" id="KW-1185">Reference proteome</keyword>
<dbReference type="RefSeq" id="WP_145353256.1">
    <property type="nucleotide sequence ID" value="NZ_CP036262.1"/>
</dbReference>
<feature type="binding site" evidence="7">
    <location>
        <position position="223"/>
    </location>
    <ligand>
        <name>Mg(2+)</name>
        <dbReference type="ChEBI" id="CHEBI:18420"/>
        <label>1</label>
        <note>catalytic</note>
    </ligand>
</feature>
<comment type="similarity">
    <text evidence="2">Belongs to the inositol monophosphatase superfamily.</text>
</comment>
<dbReference type="GO" id="GO:0004401">
    <property type="term" value="F:histidinol-phosphatase activity"/>
    <property type="evidence" value="ECO:0007669"/>
    <property type="project" value="UniProtKB-UniRule"/>
</dbReference>
<dbReference type="InterPro" id="IPR051090">
    <property type="entry name" value="Inositol_monoP_superfamily"/>
</dbReference>
<dbReference type="Gene3D" id="3.40.190.80">
    <property type="match status" value="1"/>
</dbReference>
<evidence type="ECO:0000256" key="5">
    <source>
        <dbReference type="ARBA" id="ARBA00022842"/>
    </source>
</evidence>
<dbReference type="SUPFAM" id="SSF56655">
    <property type="entry name" value="Carbohydrate phosphatase"/>
    <property type="match status" value="1"/>
</dbReference>
<dbReference type="GO" id="GO:0000105">
    <property type="term" value="P:L-histidine biosynthetic process"/>
    <property type="evidence" value="ECO:0007669"/>
    <property type="project" value="UniProtKB-UniRule"/>
</dbReference>
<evidence type="ECO:0000256" key="6">
    <source>
        <dbReference type="NCBIfam" id="TIGR02067"/>
    </source>
</evidence>
<feature type="binding site" evidence="7">
    <location>
        <position position="92"/>
    </location>
    <ligand>
        <name>Mg(2+)</name>
        <dbReference type="ChEBI" id="CHEBI:18420"/>
        <label>1</label>
        <note>catalytic</note>
    </ligand>
</feature>
<evidence type="ECO:0000313" key="9">
    <source>
        <dbReference type="Proteomes" id="UP000320672"/>
    </source>
</evidence>
<organism evidence="8 9">
    <name type="scientific">Roseimaritima multifibrata</name>
    <dbReference type="NCBI Taxonomy" id="1930274"/>
    <lineage>
        <taxon>Bacteria</taxon>
        <taxon>Pseudomonadati</taxon>
        <taxon>Planctomycetota</taxon>
        <taxon>Planctomycetia</taxon>
        <taxon>Pirellulales</taxon>
        <taxon>Pirellulaceae</taxon>
        <taxon>Roseimaritima</taxon>
    </lineage>
</organism>
<dbReference type="PANTHER" id="PTHR43200:SF6">
    <property type="entry name" value="3'(2'),5'-BISPHOSPHATE NUCLEOTIDASE"/>
    <property type="match status" value="1"/>
</dbReference>
<dbReference type="Gene3D" id="3.30.540.10">
    <property type="entry name" value="Fructose-1,6-Bisphosphatase, subunit A, domain 1"/>
    <property type="match status" value="1"/>
</dbReference>
<dbReference type="PANTHER" id="PTHR43200">
    <property type="entry name" value="PHOSPHATASE"/>
    <property type="match status" value="1"/>
</dbReference>
<dbReference type="EMBL" id="CP036262">
    <property type="protein sequence ID" value="QDS95242.1"/>
    <property type="molecule type" value="Genomic_DNA"/>
</dbReference>
<keyword evidence="5 7" id="KW-0460">Magnesium</keyword>
<evidence type="ECO:0000256" key="2">
    <source>
        <dbReference type="ARBA" id="ARBA00009759"/>
    </source>
</evidence>
<keyword evidence="4 8" id="KW-0378">Hydrolase</keyword>
<accession>A0A517MK25</accession>
<dbReference type="GO" id="GO:0046872">
    <property type="term" value="F:metal ion binding"/>
    <property type="evidence" value="ECO:0007669"/>
    <property type="project" value="UniProtKB-KW"/>
</dbReference>
<evidence type="ECO:0000256" key="7">
    <source>
        <dbReference type="PIRSR" id="PIRSR600760-2"/>
    </source>
</evidence>
<dbReference type="Pfam" id="PF00459">
    <property type="entry name" value="Inositol_P"/>
    <property type="match status" value="1"/>
</dbReference>
<dbReference type="Proteomes" id="UP000320672">
    <property type="component" value="Chromosome"/>
</dbReference>
<dbReference type="KEGG" id="rml:FF011L_40350"/>
<evidence type="ECO:0000256" key="3">
    <source>
        <dbReference type="ARBA" id="ARBA00022723"/>
    </source>
</evidence>
<dbReference type="AlphaFoldDB" id="A0A517MK25"/>
<dbReference type="FunFam" id="3.30.540.10:FF:000003">
    <property type="entry name" value="Inositol-1-monophosphatase"/>
    <property type="match status" value="1"/>
</dbReference>
<reference evidence="8 9" key="1">
    <citation type="submission" date="2019-02" db="EMBL/GenBank/DDBJ databases">
        <title>Deep-cultivation of Planctomycetes and their phenomic and genomic characterization uncovers novel biology.</title>
        <authorList>
            <person name="Wiegand S."/>
            <person name="Jogler M."/>
            <person name="Boedeker C."/>
            <person name="Pinto D."/>
            <person name="Vollmers J."/>
            <person name="Rivas-Marin E."/>
            <person name="Kohn T."/>
            <person name="Peeters S.H."/>
            <person name="Heuer A."/>
            <person name="Rast P."/>
            <person name="Oberbeckmann S."/>
            <person name="Bunk B."/>
            <person name="Jeske O."/>
            <person name="Meyerdierks A."/>
            <person name="Storesund J.E."/>
            <person name="Kallscheuer N."/>
            <person name="Luecker S."/>
            <person name="Lage O.M."/>
            <person name="Pohl T."/>
            <person name="Merkel B.J."/>
            <person name="Hornburger P."/>
            <person name="Mueller R.-W."/>
            <person name="Bruemmer F."/>
            <person name="Labrenz M."/>
            <person name="Spormann A.M."/>
            <person name="Op den Camp H."/>
            <person name="Overmann J."/>
            <person name="Amann R."/>
            <person name="Jetten M.S.M."/>
            <person name="Mascher T."/>
            <person name="Medema M.H."/>
            <person name="Devos D.P."/>
            <person name="Kaster A.-K."/>
            <person name="Ovreas L."/>
            <person name="Rohde M."/>
            <person name="Galperin M.Y."/>
            <person name="Jogler C."/>
        </authorList>
    </citation>
    <scope>NUCLEOTIDE SEQUENCE [LARGE SCALE GENOMIC DNA]</scope>
    <source>
        <strain evidence="8 9">FF011L</strain>
    </source>
</reference>
<dbReference type="NCBIfam" id="TIGR02067">
    <property type="entry name" value="his_9_HisN"/>
    <property type="match status" value="1"/>
</dbReference>
<evidence type="ECO:0000256" key="1">
    <source>
        <dbReference type="ARBA" id="ARBA00001946"/>
    </source>
</evidence>
<sequence>MRSPDNWSELHDGRLEKLIPIAEAAGNSTLAYFGNSELAVEAKKDSSPVTAADRHAEQLVRKKVAEFFPDDEVLGEEFETQPGTSGYRWIVDPIDGTKSFVCGVPLYSTLLALEYQDQTVAGVIFLPALKECVAAANDQGCWHRPAGKPDWKIAQVSDRKKLSEAVFLTSQVDSFEGRGAEAQYKTIEKEAWISRSWGDGYGYLLVATGRADVMVDPEVSVWDVAAIRPVIEQAGGKFTDWNGLATSRSADAVGTNGKLHKEILATLKNASAVKS</sequence>
<dbReference type="OrthoDB" id="9772456at2"/>
<protein>
    <recommendedName>
        <fullName evidence="6">Histidinol-phosphatase</fullName>
        <ecNumber evidence="6">3.1.3.15</ecNumber>
    </recommendedName>
</protein>
<dbReference type="InterPro" id="IPR000760">
    <property type="entry name" value="Inositol_monophosphatase-like"/>
</dbReference>
<comment type="cofactor">
    <cofactor evidence="1 7">
        <name>Mg(2+)</name>
        <dbReference type="ChEBI" id="CHEBI:18420"/>
    </cofactor>
</comment>
<feature type="binding site" evidence="7">
    <location>
        <position position="95"/>
    </location>
    <ligand>
        <name>Mg(2+)</name>
        <dbReference type="ChEBI" id="CHEBI:18420"/>
        <label>1</label>
        <note>catalytic</note>
    </ligand>
</feature>
<feature type="binding site" evidence="7">
    <location>
        <position position="76"/>
    </location>
    <ligand>
        <name>Mg(2+)</name>
        <dbReference type="ChEBI" id="CHEBI:18420"/>
        <label>1</label>
        <note>catalytic</note>
    </ligand>
</feature>
<dbReference type="EC" id="3.1.3.15" evidence="6"/>
<evidence type="ECO:0000256" key="4">
    <source>
        <dbReference type="ARBA" id="ARBA00022801"/>
    </source>
</evidence>
<feature type="binding site" evidence="7">
    <location>
        <position position="94"/>
    </location>
    <ligand>
        <name>Mg(2+)</name>
        <dbReference type="ChEBI" id="CHEBI:18420"/>
        <label>1</label>
        <note>catalytic</note>
    </ligand>
</feature>